<gene>
    <name evidence="2" type="ORF">F0562_031925</name>
</gene>
<dbReference type="SUPFAM" id="SSF52768">
    <property type="entry name" value="Arginase/deacetylase"/>
    <property type="match status" value="1"/>
</dbReference>
<dbReference type="Proteomes" id="UP000325577">
    <property type="component" value="Linkage Group LG18"/>
</dbReference>
<keyword evidence="1" id="KW-1133">Transmembrane helix</keyword>
<keyword evidence="1" id="KW-0812">Transmembrane</keyword>
<sequence length="180" mass="19887">MKLTDCQCLRRCLAFVQVSAGGSIGVVVRFILRGFIWRNQQTKQAAINCVEVDDCQCLRRCLAFVQVSAGGSIGVVVRFTLRGFIWRSRQTKQAAINCAAGLHHAKKQASIDINDINVYYGDGLENAFFIDLGITSFPKVGVLEVSERNGKYYAVKVPLDRGMDDDSFGAFNLSVKTLLL</sequence>
<dbReference type="EMBL" id="CM018041">
    <property type="protein sequence ID" value="KAA8534408.1"/>
    <property type="molecule type" value="Genomic_DNA"/>
</dbReference>
<keyword evidence="3" id="KW-1185">Reference proteome</keyword>
<reference evidence="2 3" key="1">
    <citation type="submission" date="2019-09" db="EMBL/GenBank/DDBJ databases">
        <title>A chromosome-level genome assembly of the Chinese tupelo Nyssa sinensis.</title>
        <authorList>
            <person name="Yang X."/>
            <person name="Kang M."/>
            <person name="Yang Y."/>
            <person name="Xiong H."/>
            <person name="Wang M."/>
            <person name="Zhang Z."/>
            <person name="Wang Z."/>
            <person name="Wu H."/>
            <person name="Ma T."/>
            <person name="Liu J."/>
            <person name="Xi Z."/>
        </authorList>
    </citation>
    <scope>NUCLEOTIDE SEQUENCE [LARGE SCALE GENOMIC DNA]</scope>
    <source>
        <strain evidence="2">J267</strain>
        <tissue evidence="2">Leaf</tissue>
    </source>
</reference>
<proteinExistence type="predicted"/>
<name>A0A5J5AVR7_9ASTE</name>
<evidence type="ECO:0000313" key="2">
    <source>
        <dbReference type="EMBL" id="KAA8534408.1"/>
    </source>
</evidence>
<keyword evidence="1" id="KW-0472">Membrane</keyword>
<organism evidence="2 3">
    <name type="scientific">Nyssa sinensis</name>
    <dbReference type="NCBI Taxonomy" id="561372"/>
    <lineage>
        <taxon>Eukaryota</taxon>
        <taxon>Viridiplantae</taxon>
        <taxon>Streptophyta</taxon>
        <taxon>Embryophyta</taxon>
        <taxon>Tracheophyta</taxon>
        <taxon>Spermatophyta</taxon>
        <taxon>Magnoliopsida</taxon>
        <taxon>eudicotyledons</taxon>
        <taxon>Gunneridae</taxon>
        <taxon>Pentapetalae</taxon>
        <taxon>asterids</taxon>
        <taxon>Cornales</taxon>
        <taxon>Nyssaceae</taxon>
        <taxon>Nyssa</taxon>
    </lineage>
</organism>
<evidence type="ECO:0000313" key="3">
    <source>
        <dbReference type="Proteomes" id="UP000325577"/>
    </source>
</evidence>
<protein>
    <submittedName>
        <fullName evidence="2">Uncharacterized protein</fullName>
    </submittedName>
</protein>
<accession>A0A5J5AVR7</accession>
<feature type="transmembrane region" description="Helical" evidence="1">
    <location>
        <begin position="12"/>
        <end position="32"/>
    </location>
</feature>
<dbReference type="InterPro" id="IPR023696">
    <property type="entry name" value="Ureohydrolase_dom_sf"/>
</dbReference>
<dbReference type="AlphaFoldDB" id="A0A5J5AVR7"/>
<evidence type="ECO:0000256" key="1">
    <source>
        <dbReference type="SAM" id="Phobius"/>
    </source>
</evidence>